<proteinExistence type="predicted"/>
<keyword evidence="2" id="KW-0732">Signal</keyword>
<feature type="region of interest" description="Disordered" evidence="1">
    <location>
        <begin position="167"/>
        <end position="197"/>
    </location>
</feature>
<evidence type="ECO:0000313" key="5">
    <source>
        <dbReference type="Proteomes" id="UP001321786"/>
    </source>
</evidence>
<dbReference type="EMBL" id="AP028654">
    <property type="protein sequence ID" value="BEP29282.1"/>
    <property type="molecule type" value="Genomic_DNA"/>
</dbReference>
<dbReference type="RefSeq" id="WP_338534927.1">
    <property type="nucleotide sequence ID" value="NZ_AP028654.1"/>
</dbReference>
<evidence type="ECO:0000313" key="4">
    <source>
        <dbReference type="EMBL" id="BEP29282.1"/>
    </source>
</evidence>
<gene>
    <name evidence="4" type="ORF">HLPR_16130</name>
</gene>
<evidence type="ECO:0000256" key="1">
    <source>
        <dbReference type="SAM" id="MobiDB-lite"/>
    </source>
</evidence>
<dbReference type="CDD" id="cd01048">
    <property type="entry name" value="Ferritin_like_AB2"/>
    <property type="match status" value="1"/>
</dbReference>
<dbReference type="Gene3D" id="1.20.1260.10">
    <property type="match status" value="1"/>
</dbReference>
<sequence>MKKIISVLLIGLMILSAVGLSFADDTVGAVSAKKDTSYTLEEMLEYAIEDEYMAKAEYDYVIDNLGGDRPFTNIVKAEERHISLLKPLFETYGVDLPEFDSNIYLVKPDSLENSFTLGIDAEIANIAMYEAFLKEDLPKDVQNVFEYLKSGSEKHLKAFENGVNGNKVQGRINNRKGRNSNNERLGIGIRRDGFNRK</sequence>
<name>A0AAU9EEY5_9FIRM</name>
<organism evidence="4 5">
    <name type="scientific">Helicovermis profundi</name>
    <dbReference type="NCBI Taxonomy" id="3065157"/>
    <lineage>
        <taxon>Bacteria</taxon>
        <taxon>Bacillati</taxon>
        <taxon>Bacillota</taxon>
        <taxon>Clostridia</taxon>
        <taxon>Helicovermis</taxon>
    </lineage>
</organism>
<feature type="signal peptide" evidence="2">
    <location>
        <begin position="1"/>
        <end position="23"/>
    </location>
</feature>
<dbReference type="InterPro" id="IPR019243">
    <property type="entry name" value="DUF2202"/>
</dbReference>
<dbReference type="AlphaFoldDB" id="A0AAU9EEY5"/>
<evidence type="ECO:0000256" key="2">
    <source>
        <dbReference type="SAM" id="SignalP"/>
    </source>
</evidence>
<reference evidence="4 5" key="1">
    <citation type="submission" date="2023-08" db="EMBL/GenBank/DDBJ databases">
        <title>Helicovermis profunda gen. nov., sp. nov., a novel mesophilic, fermentative bacterium within the Bacillota from a deep-sea hydrothermal vent chimney.</title>
        <authorList>
            <person name="Miyazaki U."/>
            <person name="Mizutani D."/>
            <person name="Hashimoto Y."/>
            <person name="Tame A."/>
            <person name="Sawayama S."/>
            <person name="Miyazaki J."/>
            <person name="Takai K."/>
            <person name="Nakagawa S."/>
        </authorList>
    </citation>
    <scope>NUCLEOTIDE SEQUENCE [LARGE SCALE GENOMIC DNA]</scope>
    <source>
        <strain evidence="4 5">S502</strain>
    </source>
</reference>
<dbReference type="InterPro" id="IPR012347">
    <property type="entry name" value="Ferritin-like"/>
</dbReference>
<dbReference type="Proteomes" id="UP001321786">
    <property type="component" value="Chromosome"/>
</dbReference>
<dbReference type="Pfam" id="PF09968">
    <property type="entry name" value="DUF2202"/>
    <property type="match status" value="1"/>
</dbReference>
<dbReference type="InterPro" id="IPR009078">
    <property type="entry name" value="Ferritin-like_SF"/>
</dbReference>
<protein>
    <recommendedName>
        <fullName evidence="3">DUF2202 domain-containing protein</fullName>
    </recommendedName>
</protein>
<accession>A0AAU9EEY5</accession>
<keyword evidence="5" id="KW-1185">Reference proteome</keyword>
<feature type="domain" description="DUF2202" evidence="3">
    <location>
        <begin position="44"/>
        <end position="166"/>
    </location>
</feature>
<feature type="chain" id="PRO_5043605662" description="DUF2202 domain-containing protein" evidence="2">
    <location>
        <begin position="24"/>
        <end position="197"/>
    </location>
</feature>
<dbReference type="KEGG" id="hprf:HLPR_16130"/>
<evidence type="ECO:0000259" key="3">
    <source>
        <dbReference type="Pfam" id="PF09968"/>
    </source>
</evidence>
<dbReference type="SUPFAM" id="SSF47240">
    <property type="entry name" value="Ferritin-like"/>
    <property type="match status" value="1"/>
</dbReference>